<keyword evidence="3" id="KW-1185">Reference proteome</keyword>
<dbReference type="GO" id="GO:0004060">
    <property type="term" value="F:arylamine N-acetyltransferase activity"/>
    <property type="evidence" value="ECO:0007669"/>
    <property type="project" value="UniProtKB-EC"/>
</dbReference>
<dbReference type="PANTHER" id="PTHR11786">
    <property type="entry name" value="N-HYDROXYARYLAMINE O-ACETYLTRANSFERASE"/>
    <property type="match status" value="1"/>
</dbReference>
<dbReference type="Proteomes" id="UP000267289">
    <property type="component" value="Unassembled WGS sequence"/>
</dbReference>
<gene>
    <name evidence="2" type="primary">nat</name>
    <name evidence="2" type="ORF">LAUMK13_04832</name>
</gene>
<dbReference type="Gene3D" id="2.40.128.150">
    <property type="entry name" value="Cysteine proteinases"/>
    <property type="match status" value="1"/>
</dbReference>
<sequence>MLSKSCASQQNGSMALDLNAYFERIGYRGPTEPTLAVLREVVSAHTRAIPFENLDPLMGVPVDDLSPESLMDKLVHRRRGGYCYEHNGLIGDVLAELGFRPRRLAGRVVWMAPPDAPLPAQTHTVLAVAFPGSHGSYLVDVGFGGQTPTSPLRLQTGCIEQTTHGPYRLDDRGDGLVLQALVRDEWQPLYEFSTVSRPPIDLKVGSWFVSTHPSSHFVTGLMAATVTDDARWNLTGQILAVHRGGRTEKTVLEDAAAVVDTLSGRFGIDVADVGERSALEARIDQVCFGGGRRATA</sequence>
<dbReference type="SUPFAM" id="SSF54001">
    <property type="entry name" value="Cysteine proteinases"/>
    <property type="match status" value="1"/>
</dbReference>
<dbReference type="InterPro" id="IPR001447">
    <property type="entry name" value="Arylamine_N-AcTrfase"/>
</dbReference>
<proteinExistence type="inferred from homology"/>
<name>A0A498QHQ8_9MYCO</name>
<dbReference type="Pfam" id="PF00797">
    <property type="entry name" value="Acetyltransf_2"/>
    <property type="match status" value="1"/>
</dbReference>
<keyword evidence="2" id="KW-0012">Acyltransferase</keyword>
<dbReference type="AlphaFoldDB" id="A0A498QHQ8"/>
<accession>A0A498QHQ8</accession>
<protein>
    <submittedName>
        <fullName evidence="2">Arylamine N-acetyltransferase</fullName>
        <ecNumber evidence="2">2.3.1.5</ecNumber>
    </submittedName>
</protein>
<comment type="similarity">
    <text evidence="1">Belongs to the arylamine N-acetyltransferase family.</text>
</comment>
<evidence type="ECO:0000313" key="2">
    <source>
        <dbReference type="EMBL" id="VBA44062.1"/>
    </source>
</evidence>
<dbReference type="EC" id="2.3.1.5" evidence="2"/>
<dbReference type="EMBL" id="UPHQ01000255">
    <property type="protein sequence ID" value="VBA44062.1"/>
    <property type="molecule type" value="Genomic_DNA"/>
</dbReference>
<dbReference type="InterPro" id="IPR038765">
    <property type="entry name" value="Papain-like_cys_pep_sf"/>
</dbReference>
<evidence type="ECO:0000256" key="1">
    <source>
        <dbReference type="ARBA" id="ARBA00006547"/>
    </source>
</evidence>
<reference evidence="2 3" key="1">
    <citation type="submission" date="2018-09" db="EMBL/GenBank/DDBJ databases">
        <authorList>
            <person name="Tagini F."/>
        </authorList>
    </citation>
    <scope>NUCLEOTIDE SEQUENCE [LARGE SCALE GENOMIC DNA]</scope>
    <source>
        <strain evidence="2 3">MK13</strain>
    </source>
</reference>
<dbReference type="PANTHER" id="PTHR11786:SF0">
    <property type="entry name" value="ARYLAMINE N-ACETYLTRANSFERASE 4-RELATED"/>
    <property type="match status" value="1"/>
</dbReference>
<organism evidence="2 3">
    <name type="scientific">Mycobacterium innocens</name>
    <dbReference type="NCBI Taxonomy" id="2341083"/>
    <lineage>
        <taxon>Bacteria</taxon>
        <taxon>Bacillati</taxon>
        <taxon>Actinomycetota</taxon>
        <taxon>Actinomycetes</taxon>
        <taxon>Mycobacteriales</taxon>
        <taxon>Mycobacteriaceae</taxon>
        <taxon>Mycobacterium</taxon>
    </lineage>
</organism>
<keyword evidence="2" id="KW-0808">Transferase</keyword>
<evidence type="ECO:0000313" key="3">
    <source>
        <dbReference type="Proteomes" id="UP000267289"/>
    </source>
</evidence>
<dbReference type="Gene3D" id="3.30.2140.10">
    <property type="entry name" value="Arylamine N-acetyltransferase"/>
    <property type="match status" value="1"/>
</dbReference>